<dbReference type="SUPFAM" id="SSF50494">
    <property type="entry name" value="Trypsin-like serine proteases"/>
    <property type="match status" value="1"/>
</dbReference>
<reference evidence="6" key="1">
    <citation type="submission" date="2010-06" db="EMBL/GenBank/DDBJ databases">
        <authorList>
            <person name="Muzny D."/>
            <person name="Qin X."/>
            <person name="Buhay C."/>
            <person name="Dugan-Rocha S."/>
            <person name="Ding Y."/>
            <person name="Chen G."/>
            <person name="Hawes A."/>
            <person name="Holder M."/>
            <person name="Jhangiani S."/>
            <person name="Johnson A."/>
            <person name="Khan Z."/>
            <person name="Li Z."/>
            <person name="Liu W."/>
            <person name="Liu X."/>
            <person name="Perez L."/>
            <person name="Shen H."/>
            <person name="Wang Q."/>
            <person name="Watt J."/>
            <person name="Xi L."/>
            <person name="Xin Y."/>
            <person name="Zhou J."/>
            <person name="Deng J."/>
            <person name="Jiang H."/>
            <person name="Liu Y."/>
            <person name="Qu J."/>
            <person name="Song X.-Z."/>
            <person name="Zhang L."/>
            <person name="Villasana D."/>
            <person name="Johnson A."/>
            <person name="Liu J."/>
            <person name="Liyanage D."/>
            <person name="Lorensuhewa L."/>
            <person name="Robinson T."/>
            <person name="Song A."/>
            <person name="Song B.-B."/>
            <person name="Dinh H."/>
            <person name="Thornton R."/>
            <person name="Coyle M."/>
            <person name="Francisco L."/>
            <person name="Jackson L."/>
            <person name="Javaid M."/>
            <person name="Korchina V."/>
            <person name="Kovar C."/>
            <person name="Mata R."/>
            <person name="Mathew T."/>
            <person name="Ngo R."/>
            <person name="Nguyen L."/>
            <person name="Nguyen N."/>
            <person name="Okwuonu G."/>
            <person name="Ongeri F."/>
            <person name="Pham C."/>
            <person name="Simmons D."/>
            <person name="Wilczek-Boney K."/>
            <person name="Hale W."/>
            <person name="Jakkamsetti A."/>
            <person name="Pham P."/>
            <person name="Ruth R."/>
            <person name="San Lucas F."/>
            <person name="Warren J."/>
            <person name="Zhang J."/>
            <person name="Zhao Z."/>
            <person name="Zhou C."/>
            <person name="Zhu D."/>
            <person name="Lee S."/>
            <person name="Bess C."/>
            <person name="Blankenburg K."/>
            <person name="Forbes L."/>
            <person name="Fu Q."/>
            <person name="Gubbala S."/>
            <person name="Hirani K."/>
            <person name="Jayaseelan J.C."/>
            <person name="Lara F."/>
            <person name="Munidasa M."/>
            <person name="Palculict T."/>
            <person name="Patil S."/>
            <person name="Pu L.-L."/>
            <person name="Saada N."/>
            <person name="Tang L."/>
            <person name="Weissenberger G."/>
            <person name="Zhu Y."/>
            <person name="Hemphill L."/>
            <person name="Shang Y."/>
            <person name="Youmans B."/>
            <person name="Ayvaz T."/>
            <person name="Ross M."/>
            <person name="Santibanez J."/>
            <person name="Aqrawi P."/>
            <person name="Gross S."/>
            <person name="Joshi V."/>
            <person name="Fowler G."/>
            <person name="Nazareth L."/>
            <person name="Reid J."/>
            <person name="Worley K."/>
            <person name="Petrosino J."/>
            <person name="Highlander S."/>
            <person name="Gibbs R."/>
        </authorList>
    </citation>
    <scope>NUCLEOTIDE SEQUENCE [LARGE SCALE GENOMIC DNA]</scope>
    <source>
        <strain evidence="6">ATCC 33030</strain>
    </source>
</reference>
<dbReference type="GO" id="GO:0006508">
    <property type="term" value="P:proteolysis"/>
    <property type="evidence" value="ECO:0007669"/>
    <property type="project" value="InterPro"/>
</dbReference>
<dbReference type="Proteomes" id="UP000004208">
    <property type="component" value="Unassembled WGS sequence"/>
</dbReference>
<dbReference type="GO" id="GO:0009403">
    <property type="term" value="P:toxin biosynthetic process"/>
    <property type="evidence" value="ECO:0007669"/>
    <property type="project" value="InterPro"/>
</dbReference>
<dbReference type="InterPro" id="IPR009003">
    <property type="entry name" value="Peptidase_S1_PA"/>
</dbReference>
<feature type="transmembrane region" description="Helical" evidence="5">
    <location>
        <begin position="6"/>
        <end position="23"/>
    </location>
</feature>
<dbReference type="AlphaFoldDB" id="D7WBC7"/>
<dbReference type="PRINTS" id="PR00834">
    <property type="entry name" value="PROTEASES2C"/>
</dbReference>
<comment type="caution">
    <text evidence="6">The sequence shown here is derived from an EMBL/GenBank/DDBJ whole genome shotgun (WGS) entry which is preliminary data.</text>
</comment>
<keyword evidence="2 5" id="KW-0812">Transmembrane</keyword>
<dbReference type="InterPro" id="IPR047680">
    <property type="entry name" value="MarP-like"/>
</dbReference>
<dbReference type="GO" id="GO:0016020">
    <property type="term" value="C:membrane"/>
    <property type="evidence" value="ECO:0007669"/>
    <property type="project" value="UniProtKB-SubCell"/>
</dbReference>
<proteinExistence type="predicted"/>
<dbReference type="InterPro" id="IPR001940">
    <property type="entry name" value="Peptidase_S1C"/>
</dbReference>
<dbReference type="RefSeq" id="WP_005287199.1">
    <property type="nucleotide sequence ID" value="NZ_CM000961.1"/>
</dbReference>
<dbReference type="PANTHER" id="PTHR43019:SF23">
    <property type="entry name" value="PROTEASE DO-LIKE 5, CHLOROPLASTIC"/>
    <property type="match status" value="1"/>
</dbReference>
<evidence type="ECO:0000256" key="1">
    <source>
        <dbReference type="ARBA" id="ARBA00004141"/>
    </source>
</evidence>
<protein>
    <submittedName>
        <fullName evidence="6">CvpA family protein</fullName>
    </submittedName>
</protein>
<evidence type="ECO:0000313" key="6">
    <source>
        <dbReference type="EMBL" id="EFK55158.1"/>
    </source>
</evidence>
<dbReference type="OrthoDB" id="9766361at2"/>
<gene>
    <name evidence="6" type="primary">cvpA</name>
    <name evidence="6" type="ORF">HMPREF0291_10416</name>
</gene>
<dbReference type="Pfam" id="PF13365">
    <property type="entry name" value="Trypsin_2"/>
    <property type="match status" value="1"/>
</dbReference>
<dbReference type="InterPro" id="IPR003825">
    <property type="entry name" value="Colicin-V_CvpA"/>
</dbReference>
<dbReference type="GO" id="GO:0004252">
    <property type="term" value="F:serine-type endopeptidase activity"/>
    <property type="evidence" value="ECO:0007669"/>
    <property type="project" value="InterPro"/>
</dbReference>
<dbReference type="eggNOG" id="COG0265">
    <property type="taxonomic scope" value="Bacteria"/>
</dbReference>
<organism evidence="6 7">
    <name type="scientific">Corynebacterium genitalium ATCC 33030</name>
    <dbReference type="NCBI Taxonomy" id="585529"/>
    <lineage>
        <taxon>Bacteria</taxon>
        <taxon>Bacillati</taxon>
        <taxon>Actinomycetota</taxon>
        <taxon>Actinomycetes</taxon>
        <taxon>Mycobacteriales</taxon>
        <taxon>Corynebacteriaceae</taxon>
        <taxon>Corynebacterium</taxon>
    </lineage>
</organism>
<comment type="subcellular location">
    <subcellularLocation>
        <location evidence="1">Membrane</location>
        <topology evidence="1">Multi-pass membrane protein</topology>
    </subcellularLocation>
</comment>
<dbReference type="EMBL" id="ACLJ02000001">
    <property type="protein sequence ID" value="EFK55158.1"/>
    <property type="molecule type" value="Genomic_DNA"/>
</dbReference>
<evidence type="ECO:0000256" key="3">
    <source>
        <dbReference type="ARBA" id="ARBA00022989"/>
    </source>
</evidence>
<dbReference type="HOGENOM" id="CLU_043139_0_0_11"/>
<keyword evidence="3 5" id="KW-1133">Transmembrane helix</keyword>
<keyword evidence="4 5" id="KW-0472">Membrane</keyword>
<keyword evidence="7" id="KW-1185">Reference proteome</keyword>
<accession>D7WBC7</accession>
<dbReference type="STRING" id="585529.HMPREF0291_10416"/>
<feature type="transmembrane region" description="Helical" evidence="5">
    <location>
        <begin position="99"/>
        <end position="120"/>
    </location>
</feature>
<evidence type="ECO:0000256" key="2">
    <source>
        <dbReference type="ARBA" id="ARBA00022692"/>
    </source>
</evidence>
<dbReference type="Pfam" id="PF02674">
    <property type="entry name" value="Colicin_V"/>
    <property type="match status" value="1"/>
</dbReference>
<evidence type="ECO:0000313" key="7">
    <source>
        <dbReference type="Proteomes" id="UP000004208"/>
    </source>
</evidence>
<evidence type="ECO:0000256" key="4">
    <source>
        <dbReference type="ARBA" id="ARBA00023136"/>
    </source>
</evidence>
<dbReference type="Gene3D" id="2.40.10.10">
    <property type="entry name" value="Trypsin-like serine proteases"/>
    <property type="match status" value="2"/>
</dbReference>
<dbReference type="InterPro" id="IPR043504">
    <property type="entry name" value="Peptidase_S1_PA_chymotrypsin"/>
</dbReference>
<dbReference type="PANTHER" id="PTHR43019">
    <property type="entry name" value="SERINE ENDOPROTEASE DEGS"/>
    <property type="match status" value="1"/>
</dbReference>
<dbReference type="NCBIfam" id="NF033740">
    <property type="entry name" value="MarP_fam_protase"/>
    <property type="match status" value="1"/>
</dbReference>
<feature type="transmembrane region" description="Helical" evidence="5">
    <location>
        <begin position="63"/>
        <end position="87"/>
    </location>
</feature>
<feature type="transmembrane region" description="Helical" evidence="5">
    <location>
        <begin position="30"/>
        <end position="51"/>
    </location>
</feature>
<sequence length="395" mass="40556">MTAAILVDVFLGVIFLASLRSGWRHGAFSAGFAALGIAAGLIVGIVVSAFVVDLADVTSIRVLLLLATVVLFVALGNIVGTTVGSGLRERMRSKTTQRWDSAVGALLQLVIAVVMVWLVAIPVAANAGGSLGKGVRESRVLTAIDSVAPSWANKVPEHIAALIDVTGLPPLVSPFQGAGADVEAVNPEAVDPAAIDAARAGVVHVLGDSTSCSRHMSGSGFVAAPDYVITNAHVVAGTDEVELDTVVGVKQATVVFFDPEVDLAVLHIPNLGIEPMRIAQDPAHTGDDVVVLGYPGTNPFTASPARVRDRIMVSGPDIYATGRTEREAYTLRGDVRPGNSGGPVIAPDGAVVGVIFGTAVDGSETGFALTMDQVQRVVGEYVGLTAGVDTQACVA</sequence>
<evidence type="ECO:0000256" key="5">
    <source>
        <dbReference type="SAM" id="Phobius"/>
    </source>
</evidence>
<name>D7WBC7_9CORY</name>